<proteinExistence type="predicted"/>
<keyword evidence="2" id="KW-1185">Reference proteome</keyword>
<dbReference type="EMBL" id="MU825874">
    <property type="protein sequence ID" value="KAJ7387350.1"/>
    <property type="molecule type" value="Genomic_DNA"/>
</dbReference>
<organism evidence="1 2">
    <name type="scientific">Desmophyllum pertusum</name>
    <dbReference type="NCBI Taxonomy" id="174260"/>
    <lineage>
        <taxon>Eukaryota</taxon>
        <taxon>Metazoa</taxon>
        <taxon>Cnidaria</taxon>
        <taxon>Anthozoa</taxon>
        <taxon>Hexacorallia</taxon>
        <taxon>Scleractinia</taxon>
        <taxon>Caryophylliina</taxon>
        <taxon>Caryophylliidae</taxon>
        <taxon>Desmophyllum</taxon>
    </lineage>
</organism>
<evidence type="ECO:0000313" key="1">
    <source>
        <dbReference type="EMBL" id="KAJ7387350.1"/>
    </source>
</evidence>
<dbReference type="PANTHER" id="PTHR37475:SF1">
    <property type="entry name" value="ZYGOTE-SPECIFIC PROTEIN"/>
    <property type="match status" value="1"/>
</dbReference>
<gene>
    <name evidence="1" type="ORF">OS493_004341</name>
</gene>
<dbReference type="Proteomes" id="UP001163046">
    <property type="component" value="Unassembled WGS sequence"/>
</dbReference>
<dbReference type="OrthoDB" id="6374006at2759"/>
<accession>A0A9W9ZTS7</accession>
<name>A0A9W9ZTS7_9CNID</name>
<protein>
    <submittedName>
        <fullName evidence="1">Uncharacterized protein</fullName>
    </submittedName>
</protein>
<evidence type="ECO:0000313" key="2">
    <source>
        <dbReference type="Proteomes" id="UP001163046"/>
    </source>
</evidence>
<dbReference type="AlphaFoldDB" id="A0A9W9ZTS7"/>
<dbReference type="PANTHER" id="PTHR37475">
    <property type="entry name" value="ZYGOTE-SPECIFIC CLASS V COPY B GENE PROTEIN"/>
    <property type="match status" value="1"/>
</dbReference>
<reference evidence="1" key="1">
    <citation type="submission" date="2023-01" db="EMBL/GenBank/DDBJ databases">
        <title>Genome assembly of the deep-sea coral Lophelia pertusa.</title>
        <authorList>
            <person name="Herrera S."/>
            <person name="Cordes E."/>
        </authorList>
    </citation>
    <scope>NUCLEOTIDE SEQUENCE</scope>
    <source>
        <strain evidence="1">USNM1676648</strain>
        <tissue evidence="1">Polyp</tissue>
    </source>
</reference>
<comment type="caution">
    <text evidence="1">The sequence shown here is derived from an EMBL/GenBank/DDBJ whole genome shotgun (WGS) entry which is preliminary data.</text>
</comment>
<sequence>MEKIEFKKGDGRFNCLFLSPQLTPLNTKMNQAIVKVLIMLALFTNTAHSGPLAYGICQTGCNFAWVTCVTAAGGVAGVSTGGVGVPAVILACNAAQGVCMAACIAAGFAPTL</sequence>